<comment type="caution">
    <text evidence="6">The sequence shown here is derived from an EMBL/GenBank/DDBJ whole genome shotgun (WGS) entry which is preliminary data.</text>
</comment>
<dbReference type="OrthoDB" id="19141at2759"/>
<dbReference type="PANTHER" id="PTHR11586:SF33">
    <property type="entry name" value="AMINOACYL TRNA SYNTHASE COMPLEX-INTERACTING MULTIFUNCTIONAL PROTEIN 1"/>
    <property type="match status" value="1"/>
</dbReference>
<keyword evidence="2 3" id="KW-0694">RNA-binding</keyword>
<dbReference type="EMBL" id="JAGTXO010000021">
    <property type="protein sequence ID" value="KAG8462312.1"/>
    <property type="molecule type" value="Genomic_DNA"/>
</dbReference>
<feature type="domain" description="TRNA-binding" evidence="5">
    <location>
        <begin position="58"/>
        <end position="161"/>
    </location>
</feature>
<organism evidence="6 7">
    <name type="scientific">Diacronema lutheri</name>
    <name type="common">Unicellular marine alga</name>
    <name type="synonym">Monochrysis lutheri</name>
    <dbReference type="NCBI Taxonomy" id="2081491"/>
    <lineage>
        <taxon>Eukaryota</taxon>
        <taxon>Haptista</taxon>
        <taxon>Haptophyta</taxon>
        <taxon>Pavlovophyceae</taxon>
        <taxon>Pavlovales</taxon>
        <taxon>Pavlovaceae</taxon>
        <taxon>Diacronema</taxon>
    </lineage>
</organism>
<evidence type="ECO:0000256" key="3">
    <source>
        <dbReference type="PROSITE-ProRule" id="PRU00209"/>
    </source>
</evidence>
<dbReference type="Pfam" id="PF01588">
    <property type="entry name" value="tRNA_bind"/>
    <property type="match status" value="1"/>
</dbReference>
<feature type="signal peptide" evidence="4">
    <location>
        <begin position="1"/>
        <end position="16"/>
    </location>
</feature>
<keyword evidence="7" id="KW-1185">Reference proteome</keyword>
<proteinExistence type="predicted"/>
<dbReference type="AlphaFoldDB" id="A0A8J5XEI6"/>
<keyword evidence="4" id="KW-0732">Signal</keyword>
<dbReference type="InterPro" id="IPR051270">
    <property type="entry name" value="Tyrosine-tRNA_ligase_regulator"/>
</dbReference>
<dbReference type="InterPro" id="IPR012340">
    <property type="entry name" value="NA-bd_OB-fold"/>
</dbReference>
<accession>A0A8J5XEI6</accession>
<gene>
    <name evidence="6" type="ORF">KFE25_012132</name>
</gene>
<evidence type="ECO:0000256" key="4">
    <source>
        <dbReference type="SAM" id="SignalP"/>
    </source>
</evidence>
<dbReference type="InterPro" id="IPR002547">
    <property type="entry name" value="tRNA-bd_dom"/>
</dbReference>
<evidence type="ECO:0000313" key="6">
    <source>
        <dbReference type="EMBL" id="KAG8462312.1"/>
    </source>
</evidence>
<dbReference type="PANTHER" id="PTHR11586">
    <property type="entry name" value="TRNA-AMINOACYLATION COFACTOR ARC1 FAMILY MEMBER"/>
    <property type="match status" value="1"/>
</dbReference>
<dbReference type="GO" id="GO:0000049">
    <property type="term" value="F:tRNA binding"/>
    <property type="evidence" value="ECO:0007669"/>
    <property type="project" value="UniProtKB-UniRule"/>
</dbReference>
<keyword evidence="1 3" id="KW-0820">tRNA-binding</keyword>
<evidence type="ECO:0000256" key="1">
    <source>
        <dbReference type="ARBA" id="ARBA00022555"/>
    </source>
</evidence>
<feature type="chain" id="PRO_5035169964" description="tRNA-binding domain-containing protein" evidence="4">
    <location>
        <begin position="17"/>
        <end position="233"/>
    </location>
</feature>
<name>A0A8J5XEI6_DIALT</name>
<dbReference type="PROSITE" id="PS50886">
    <property type="entry name" value="TRBD"/>
    <property type="match status" value="1"/>
</dbReference>
<dbReference type="CDD" id="cd02799">
    <property type="entry name" value="tRNA_bind_EMAP-II_like"/>
    <property type="match status" value="1"/>
</dbReference>
<dbReference type="OMA" id="KKCKLRG"/>
<dbReference type="Proteomes" id="UP000751190">
    <property type="component" value="Unassembled WGS sequence"/>
</dbReference>
<evidence type="ECO:0000256" key="2">
    <source>
        <dbReference type="ARBA" id="ARBA00022884"/>
    </source>
</evidence>
<evidence type="ECO:0000259" key="5">
    <source>
        <dbReference type="PROSITE" id="PS50886"/>
    </source>
</evidence>
<dbReference type="SUPFAM" id="SSF50249">
    <property type="entry name" value="Nucleic acid-binding proteins"/>
    <property type="match status" value="1"/>
</dbReference>
<reference evidence="6" key="1">
    <citation type="submission" date="2021-05" db="EMBL/GenBank/DDBJ databases">
        <title>The genome of the haptophyte Pavlova lutheri (Diacronema luteri, Pavlovales) - a model for lipid biosynthesis in eukaryotic algae.</title>
        <authorList>
            <person name="Hulatt C.J."/>
            <person name="Posewitz M.C."/>
        </authorList>
    </citation>
    <scope>NUCLEOTIDE SEQUENCE</scope>
    <source>
        <strain evidence="6">NIVA-4/92</strain>
    </source>
</reference>
<dbReference type="Gene3D" id="2.40.50.140">
    <property type="entry name" value="Nucleic acid-binding proteins"/>
    <property type="match status" value="1"/>
</dbReference>
<sequence length="233" mass="24353">MKAATIFLSLPAPLLGLRGGWLGSAARPAALARSRLADAAPAARMCSAPPAEDEAPPKFSTLDVRVGRIVEAWAHPDSEKLFCERIDVGEAQPREIASGLRAHYKLEQLADRLVLVVCNLKPAKLAGFESNGMVFCASSADKGKVEFVDPPEGAQPGARVLALAEAAAPPADVEPASSNQMKKKKLLEKMSAGLRTDAGRVATYLGEPLVVRLDEDGTTGQCTAPTVAGGSIS</sequence>
<protein>
    <recommendedName>
        <fullName evidence="5">tRNA-binding domain-containing protein</fullName>
    </recommendedName>
</protein>
<evidence type="ECO:0000313" key="7">
    <source>
        <dbReference type="Proteomes" id="UP000751190"/>
    </source>
</evidence>